<protein>
    <submittedName>
        <fullName evidence="2">Metallophosphoesterase</fullName>
    </submittedName>
</protein>
<dbReference type="Gene3D" id="3.60.21.10">
    <property type="match status" value="1"/>
</dbReference>
<dbReference type="eggNOG" id="COG0639">
    <property type="taxonomic scope" value="Bacteria"/>
</dbReference>
<reference evidence="2 3" key="1">
    <citation type="submission" date="2007-05" db="EMBL/GenBank/DDBJ databases">
        <title>Complete sequence of chromosome of Acidiphilium cryptum JF-5.</title>
        <authorList>
            <consortium name="US DOE Joint Genome Institute"/>
            <person name="Copeland A."/>
            <person name="Lucas S."/>
            <person name="Lapidus A."/>
            <person name="Barry K."/>
            <person name="Detter J.C."/>
            <person name="Glavina del Rio T."/>
            <person name="Hammon N."/>
            <person name="Israni S."/>
            <person name="Dalin E."/>
            <person name="Tice H."/>
            <person name="Pitluck S."/>
            <person name="Sims D."/>
            <person name="Brettin T."/>
            <person name="Bruce D."/>
            <person name="Han C."/>
            <person name="Schmutz J."/>
            <person name="Larimer F."/>
            <person name="Land M."/>
            <person name="Hauser L."/>
            <person name="Kyrpides N."/>
            <person name="Kim E."/>
            <person name="Magnuson T."/>
            <person name="Richardson P."/>
        </authorList>
    </citation>
    <scope>NUCLEOTIDE SEQUENCE [LARGE SCALE GENOMIC DNA]</scope>
    <source>
        <strain evidence="2 3">JF-5</strain>
    </source>
</reference>
<dbReference type="STRING" id="349163.Acry_1620"/>
<evidence type="ECO:0000313" key="2">
    <source>
        <dbReference type="EMBL" id="ABQ30826.1"/>
    </source>
</evidence>
<dbReference type="KEGG" id="acr:Acry_1620"/>
<dbReference type="InterPro" id="IPR004843">
    <property type="entry name" value="Calcineurin-like_PHP"/>
</dbReference>
<evidence type="ECO:0000259" key="1">
    <source>
        <dbReference type="Pfam" id="PF00149"/>
    </source>
</evidence>
<dbReference type="Proteomes" id="UP000000245">
    <property type="component" value="Chromosome"/>
</dbReference>
<dbReference type="GO" id="GO:0016791">
    <property type="term" value="F:phosphatase activity"/>
    <property type="evidence" value="ECO:0007669"/>
    <property type="project" value="TreeGrafter"/>
</dbReference>
<dbReference type="PANTHER" id="PTHR42850:SF7">
    <property type="entry name" value="BIS(5'-NUCLEOSYL)-TETRAPHOSPHATASE PRPE [ASYMMETRICAL]"/>
    <property type="match status" value="1"/>
</dbReference>
<sequence length="226" mass="23987">MTVLLPPGAKLRVVGDVHGDSTAFAAACATERFIVQLGDLVDDGPDTPGALRLMFGRIDAGRGLFLLGNHDYKLARALRGDSVQVGEALAATIASLDPATAARAVEEIGRAPAWLVAGRVVFVHGGFDPAMLFIPPRTMADKRDRLLARALYGQTTGRVTGMGKPERVLDWVHRIPEGVTVYCGHDQRSTNGQPLTLEGRAGGRAIMMDTGAGKGGHLSWLDIDLP</sequence>
<dbReference type="PANTHER" id="PTHR42850">
    <property type="entry name" value="METALLOPHOSPHOESTERASE"/>
    <property type="match status" value="1"/>
</dbReference>
<dbReference type="AlphaFoldDB" id="A5FYZ4"/>
<feature type="domain" description="Calcineurin-like phosphoesterase" evidence="1">
    <location>
        <begin position="12"/>
        <end position="185"/>
    </location>
</feature>
<accession>A5FYZ4</accession>
<evidence type="ECO:0000313" key="3">
    <source>
        <dbReference type="Proteomes" id="UP000000245"/>
    </source>
</evidence>
<keyword evidence="3" id="KW-1185">Reference proteome</keyword>
<dbReference type="RefSeq" id="WP_011942377.1">
    <property type="nucleotide sequence ID" value="NC_009484.1"/>
</dbReference>
<gene>
    <name evidence="2" type="ordered locus">Acry_1620</name>
</gene>
<name>A5FYZ4_ACICJ</name>
<organism evidence="2 3">
    <name type="scientific">Acidiphilium cryptum (strain JF-5)</name>
    <dbReference type="NCBI Taxonomy" id="349163"/>
    <lineage>
        <taxon>Bacteria</taxon>
        <taxon>Pseudomonadati</taxon>
        <taxon>Pseudomonadota</taxon>
        <taxon>Alphaproteobacteria</taxon>
        <taxon>Acetobacterales</taxon>
        <taxon>Acidocellaceae</taxon>
        <taxon>Acidiphilium</taxon>
    </lineage>
</organism>
<dbReference type="HOGENOM" id="CLU_1088954_0_0_5"/>
<dbReference type="InterPro" id="IPR050126">
    <property type="entry name" value="Ap4A_hydrolase"/>
</dbReference>
<dbReference type="EMBL" id="CP000697">
    <property type="protein sequence ID" value="ABQ30826.1"/>
    <property type="molecule type" value="Genomic_DNA"/>
</dbReference>
<dbReference type="GO" id="GO:0005737">
    <property type="term" value="C:cytoplasm"/>
    <property type="evidence" value="ECO:0007669"/>
    <property type="project" value="TreeGrafter"/>
</dbReference>
<dbReference type="Pfam" id="PF00149">
    <property type="entry name" value="Metallophos"/>
    <property type="match status" value="1"/>
</dbReference>
<proteinExistence type="predicted"/>
<dbReference type="InterPro" id="IPR029052">
    <property type="entry name" value="Metallo-depent_PP-like"/>
</dbReference>
<dbReference type="SUPFAM" id="SSF56300">
    <property type="entry name" value="Metallo-dependent phosphatases"/>
    <property type="match status" value="1"/>
</dbReference>